<feature type="domain" description="CAAX prenyl protease 2/Lysostaphin resistance protein A-like" evidence="3">
    <location>
        <begin position="243"/>
        <end position="343"/>
    </location>
</feature>
<feature type="transmembrane region" description="Helical" evidence="2">
    <location>
        <begin position="305"/>
        <end position="325"/>
    </location>
</feature>
<evidence type="ECO:0000259" key="3">
    <source>
        <dbReference type="Pfam" id="PF02517"/>
    </source>
</evidence>
<evidence type="ECO:0000256" key="2">
    <source>
        <dbReference type="SAM" id="Phobius"/>
    </source>
</evidence>
<feature type="transmembrane region" description="Helical" evidence="2">
    <location>
        <begin position="180"/>
        <end position="210"/>
    </location>
</feature>
<keyword evidence="2" id="KW-0472">Membrane</keyword>
<keyword evidence="4" id="KW-0645">Protease</keyword>
<dbReference type="Pfam" id="PF02517">
    <property type="entry name" value="Rce1-like"/>
    <property type="match status" value="1"/>
</dbReference>
<dbReference type="InterPro" id="IPR003675">
    <property type="entry name" value="Rce1/LyrA-like_dom"/>
</dbReference>
<dbReference type="InterPro" id="IPR042150">
    <property type="entry name" value="MmRce1-like"/>
</dbReference>
<name>A0A846S3I8_9MICO</name>
<feature type="transmembrane region" description="Helical" evidence="2">
    <location>
        <begin position="92"/>
        <end position="112"/>
    </location>
</feature>
<dbReference type="GO" id="GO:0004175">
    <property type="term" value="F:endopeptidase activity"/>
    <property type="evidence" value="ECO:0007669"/>
    <property type="project" value="UniProtKB-ARBA"/>
</dbReference>
<accession>A0A846S3I8</accession>
<dbReference type="Proteomes" id="UP000576792">
    <property type="component" value="Unassembled WGS sequence"/>
</dbReference>
<comment type="caution">
    <text evidence="4">The sequence shown here is derived from an EMBL/GenBank/DDBJ whole genome shotgun (WGS) entry which is preliminary data.</text>
</comment>
<dbReference type="RefSeq" id="WP_245161853.1">
    <property type="nucleotide sequence ID" value="NZ_BAAAPQ010000026.1"/>
</dbReference>
<protein>
    <submittedName>
        <fullName evidence="4">Membrane protease YdiL (CAAX protease family)</fullName>
    </submittedName>
</protein>
<feature type="transmembrane region" description="Helical" evidence="2">
    <location>
        <begin position="127"/>
        <end position="150"/>
    </location>
</feature>
<feature type="transmembrane region" description="Helical" evidence="2">
    <location>
        <begin position="278"/>
        <end position="299"/>
    </location>
</feature>
<feature type="transmembrane region" description="Helical" evidence="2">
    <location>
        <begin position="332"/>
        <end position="354"/>
    </location>
</feature>
<keyword evidence="2" id="KW-1133">Transmembrane helix</keyword>
<keyword evidence="4" id="KW-0378">Hydrolase</keyword>
<feature type="transmembrane region" description="Helical" evidence="2">
    <location>
        <begin position="230"/>
        <end position="257"/>
    </location>
</feature>
<reference evidence="4 5" key="1">
    <citation type="submission" date="2020-03" db="EMBL/GenBank/DDBJ databases">
        <title>Sequencing the genomes of 1000 actinobacteria strains.</title>
        <authorList>
            <person name="Klenk H.-P."/>
        </authorList>
    </citation>
    <scope>NUCLEOTIDE SEQUENCE [LARGE SCALE GENOMIC DNA]</scope>
    <source>
        <strain evidence="4 5">DSM 18964</strain>
    </source>
</reference>
<dbReference type="PANTHER" id="PTHR35797:SF1">
    <property type="entry name" value="PROTEASE"/>
    <property type="match status" value="1"/>
</dbReference>
<dbReference type="GO" id="GO:0006508">
    <property type="term" value="P:proteolysis"/>
    <property type="evidence" value="ECO:0007669"/>
    <property type="project" value="UniProtKB-KW"/>
</dbReference>
<evidence type="ECO:0000313" key="5">
    <source>
        <dbReference type="Proteomes" id="UP000576792"/>
    </source>
</evidence>
<organism evidence="4 5">
    <name type="scientific">Brevibacterium marinum</name>
    <dbReference type="NCBI Taxonomy" id="418643"/>
    <lineage>
        <taxon>Bacteria</taxon>
        <taxon>Bacillati</taxon>
        <taxon>Actinomycetota</taxon>
        <taxon>Actinomycetes</taxon>
        <taxon>Micrococcales</taxon>
        <taxon>Brevibacteriaceae</taxon>
        <taxon>Brevibacterium</taxon>
    </lineage>
</organism>
<dbReference type="GO" id="GO:0080120">
    <property type="term" value="P:CAAX-box protein maturation"/>
    <property type="evidence" value="ECO:0007669"/>
    <property type="project" value="UniProtKB-ARBA"/>
</dbReference>
<feature type="compositionally biased region" description="Low complexity" evidence="1">
    <location>
        <begin position="44"/>
        <end position="61"/>
    </location>
</feature>
<dbReference type="EMBL" id="JAATJN010000001">
    <property type="protein sequence ID" value="NJC56092.1"/>
    <property type="molecule type" value="Genomic_DNA"/>
</dbReference>
<dbReference type="AlphaFoldDB" id="A0A846S3I8"/>
<keyword evidence="2" id="KW-0812">Transmembrane</keyword>
<feature type="region of interest" description="Disordered" evidence="1">
    <location>
        <begin position="396"/>
        <end position="428"/>
    </location>
</feature>
<evidence type="ECO:0000256" key="1">
    <source>
        <dbReference type="SAM" id="MobiDB-lite"/>
    </source>
</evidence>
<feature type="region of interest" description="Disordered" evidence="1">
    <location>
        <begin position="44"/>
        <end position="64"/>
    </location>
</feature>
<sequence>MRTAQAAAWTEAAATVWDRGGIVGTGTGENENVVAGAEGAATSAAETEASAAETETSTAVGMGTDIGRANPRVQDHLEVDAKGRPLAIVPATVPWLAVAVFVAVAVVLAWLICLPLWISDEGLQDVLLVQLCGQAMMFTPLLSVIVAMIVQRRRVMRRGAPQPSIPRYLGMWPLRPFGRVLGVTAASLFGVFVLVAAAYLLGSAFGWVTFDLTGLSGFKMQMAALPGMGMIPLPAAVIVYLVIMVFNSLVTAIFAFGEEVGWRGWLLTSLRPLGTWPALLIVGVVWGLWHAPLILLGYNFSRPDITGLGFMIGGCVMIGVLLGWLRLRTGSVWPAVFAHGGLNGSSAMLLGLFIDAAAPTPDMALIATLGVAGWIVSALVIAVLLATGQFRRQPELGIKRPKPPKAVTTPAPAPSETVSPATSDGSGL</sequence>
<feature type="transmembrane region" description="Helical" evidence="2">
    <location>
        <begin position="366"/>
        <end position="386"/>
    </location>
</feature>
<feature type="compositionally biased region" description="Polar residues" evidence="1">
    <location>
        <begin position="416"/>
        <end position="428"/>
    </location>
</feature>
<dbReference type="PANTHER" id="PTHR35797">
    <property type="entry name" value="PROTEASE-RELATED"/>
    <property type="match status" value="1"/>
</dbReference>
<gene>
    <name evidence="4" type="ORF">BKA07_001127</name>
</gene>
<keyword evidence="5" id="KW-1185">Reference proteome</keyword>
<proteinExistence type="predicted"/>
<evidence type="ECO:0000313" key="4">
    <source>
        <dbReference type="EMBL" id="NJC56092.1"/>
    </source>
</evidence>